<dbReference type="OrthoDB" id="341898at2759"/>
<dbReference type="PANTHER" id="PTHR16487:SF0">
    <property type="entry name" value="PROTEIN PHOSPHATASE 4 REGULATORY SUBUNIT 2-RELATED"/>
    <property type="match status" value="1"/>
</dbReference>
<dbReference type="InterPro" id="IPR013761">
    <property type="entry name" value="SAM/pointed_sf"/>
</dbReference>
<evidence type="ECO:0000313" key="3">
    <source>
        <dbReference type="Proteomes" id="UP000789739"/>
    </source>
</evidence>
<comment type="caution">
    <text evidence="2">The sequence shown here is derived from an EMBL/GenBank/DDBJ whole genome shotgun (WGS) entry which is preliminary data.</text>
</comment>
<dbReference type="EMBL" id="CAJVPI010000438">
    <property type="protein sequence ID" value="CAG8535199.1"/>
    <property type="molecule type" value="Genomic_DNA"/>
</dbReference>
<dbReference type="PANTHER" id="PTHR16487">
    <property type="entry name" value="PPP4R2-RELATED PROTEIN"/>
    <property type="match status" value="1"/>
</dbReference>
<accession>A0A9N9ALI3</accession>
<evidence type="ECO:0000256" key="1">
    <source>
        <dbReference type="ARBA" id="ARBA00009207"/>
    </source>
</evidence>
<comment type="similarity">
    <text evidence="1">Belongs to the PPP4R2 family.</text>
</comment>
<protein>
    <submittedName>
        <fullName evidence="2">5564_t:CDS:1</fullName>
    </submittedName>
</protein>
<dbReference type="GO" id="GO:0019888">
    <property type="term" value="F:protein phosphatase regulator activity"/>
    <property type="evidence" value="ECO:0007669"/>
    <property type="project" value="InterPro"/>
</dbReference>
<name>A0A9N9ALI3_9GLOM</name>
<dbReference type="Pfam" id="PF09184">
    <property type="entry name" value="PPP4R2"/>
    <property type="match status" value="1"/>
</dbReference>
<dbReference type="GO" id="GO:0005737">
    <property type="term" value="C:cytoplasm"/>
    <property type="evidence" value="ECO:0007669"/>
    <property type="project" value="TreeGrafter"/>
</dbReference>
<gene>
    <name evidence="2" type="ORF">PBRASI_LOCUS4310</name>
</gene>
<dbReference type="AlphaFoldDB" id="A0A9N9ALI3"/>
<dbReference type="Proteomes" id="UP000789739">
    <property type="component" value="Unassembled WGS sequence"/>
</dbReference>
<proteinExistence type="inferred from homology"/>
<organism evidence="2 3">
    <name type="scientific">Paraglomus brasilianum</name>
    <dbReference type="NCBI Taxonomy" id="144538"/>
    <lineage>
        <taxon>Eukaryota</taxon>
        <taxon>Fungi</taxon>
        <taxon>Fungi incertae sedis</taxon>
        <taxon>Mucoromycota</taxon>
        <taxon>Glomeromycotina</taxon>
        <taxon>Glomeromycetes</taxon>
        <taxon>Paraglomerales</taxon>
        <taxon>Paraglomeraceae</taxon>
        <taxon>Paraglomus</taxon>
    </lineage>
</organism>
<dbReference type="Gene3D" id="1.10.150.50">
    <property type="entry name" value="Transcription Factor, Ets-1"/>
    <property type="match status" value="1"/>
</dbReference>
<dbReference type="GO" id="GO:0030289">
    <property type="term" value="C:protein phosphatase 4 complex"/>
    <property type="evidence" value="ECO:0007669"/>
    <property type="project" value="InterPro"/>
</dbReference>
<sequence>MELELSKTGIVEDAENLENDQLDTELIQTVTLQEVTKARPEEAILEPQELPTPSRRDIESWTPDQLYAHICRVIPEILHEDNEETRKILNAEKIDGRAFILCGEDDFANIGISHAEALGREVYRLRVERSPDFEDIAEMNAEQVAAFLTARTKEGELELQKDDLNIIGYWKIPGIALLQQDEERLIRLGLPEKSANYIAKVINRIRGEYGILPMPMYRKLDGVAGLRKKTVVIMKLAEHSQQESNISAHAPMQDDQLESFMTVTERPMDESQQVLVHIAESNEVPIEWPELKSIIKSQLSKMCEEGTEATDVVNGLYSKLLEERNKLLEDIIKRLDKFNEAPFTIQRVAELMIRPHEYYVNTVKWLRGLEKVLSVHSSIKSFPDGGQVEANPTLSRLGTEDIYGGVRDAEETMNADDRSMDEDEAEAFLDAVINGEEVVNDHGKDEENITVQATENYYYGLLSMDSTDE</sequence>
<dbReference type="InterPro" id="IPR015267">
    <property type="entry name" value="PPP4R2"/>
</dbReference>
<evidence type="ECO:0000313" key="2">
    <source>
        <dbReference type="EMBL" id="CAG8535199.1"/>
    </source>
</evidence>
<dbReference type="GO" id="GO:0005634">
    <property type="term" value="C:nucleus"/>
    <property type="evidence" value="ECO:0007669"/>
    <property type="project" value="TreeGrafter"/>
</dbReference>
<keyword evidence="3" id="KW-1185">Reference proteome</keyword>
<reference evidence="2" key="1">
    <citation type="submission" date="2021-06" db="EMBL/GenBank/DDBJ databases">
        <authorList>
            <person name="Kallberg Y."/>
            <person name="Tangrot J."/>
            <person name="Rosling A."/>
        </authorList>
    </citation>
    <scope>NUCLEOTIDE SEQUENCE</scope>
    <source>
        <strain evidence="2">BR232B</strain>
    </source>
</reference>